<feature type="region of interest" description="Disordered" evidence="1">
    <location>
        <begin position="48"/>
        <end position="67"/>
    </location>
</feature>
<gene>
    <name evidence="2" type="ORF">C1H46_028882</name>
</gene>
<sequence>MTISMSSIRPFGVRSASIKTNKKSKYNLSDGEEDDFEFQSLGALSERDDFEDDVLPADDDDGTETTETKSLCRDTSICVVCLSDTASKLSLPITW</sequence>
<evidence type="ECO:0000256" key="1">
    <source>
        <dbReference type="SAM" id="MobiDB-lite"/>
    </source>
</evidence>
<organism evidence="2 3">
    <name type="scientific">Malus baccata</name>
    <name type="common">Siberian crab apple</name>
    <name type="synonym">Pyrus baccata</name>
    <dbReference type="NCBI Taxonomy" id="106549"/>
    <lineage>
        <taxon>Eukaryota</taxon>
        <taxon>Viridiplantae</taxon>
        <taxon>Streptophyta</taxon>
        <taxon>Embryophyta</taxon>
        <taxon>Tracheophyta</taxon>
        <taxon>Spermatophyta</taxon>
        <taxon>Magnoliopsida</taxon>
        <taxon>eudicotyledons</taxon>
        <taxon>Gunneridae</taxon>
        <taxon>Pentapetalae</taxon>
        <taxon>rosids</taxon>
        <taxon>fabids</taxon>
        <taxon>Rosales</taxon>
        <taxon>Rosaceae</taxon>
        <taxon>Amygdaloideae</taxon>
        <taxon>Maleae</taxon>
        <taxon>Malus</taxon>
    </lineage>
</organism>
<reference evidence="2 3" key="1">
    <citation type="journal article" date="2019" name="G3 (Bethesda)">
        <title>Sequencing of a Wild Apple (Malus baccata) Genome Unravels the Differences Between Cultivated and Wild Apple Species Regarding Disease Resistance and Cold Tolerance.</title>
        <authorList>
            <person name="Chen X."/>
        </authorList>
    </citation>
    <scope>NUCLEOTIDE SEQUENCE [LARGE SCALE GENOMIC DNA]</scope>
    <source>
        <strain evidence="3">cv. Shandingzi</strain>
        <tissue evidence="2">Leaves</tissue>
    </source>
</reference>
<dbReference type="EMBL" id="VIEB01000591">
    <property type="protein sequence ID" value="TQD85570.1"/>
    <property type="molecule type" value="Genomic_DNA"/>
</dbReference>
<dbReference type="Proteomes" id="UP000315295">
    <property type="component" value="Unassembled WGS sequence"/>
</dbReference>
<dbReference type="AlphaFoldDB" id="A0A540LGL3"/>
<name>A0A540LGL3_MALBA</name>
<evidence type="ECO:0000313" key="3">
    <source>
        <dbReference type="Proteomes" id="UP000315295"/>
    </source>
</evidence>
<comment type="caution">
    <text evidence="2">The sequence shown here is derived from an EMBL/GenBank/DDBJ whole genome shotgun (WGS) entry which is preliminary data.</text>
</comment>
<keyword evidence="3" id="KW-1185">Reference proteome</keyword>
<accession>A0A540LGL3</accession>
<feature type="compositionally biased region" description="Acidic residues" evidence="1">
    <location>
        <begin position="48"/>
        <end position="64"/>
    </location>
</feature>
<dbReference type="STRING" id="106549.A0A540LGL3"/>
<proteinExistence type="predicted"/>
<protein>
    <submittedName>
        <fullName evidence="2">Uncharacterized protein</fullName>
    </submittedName>
</protein>
<evidence type="ECO:0000313" key="2">
    <source>
        <dbReference type="EMBL" id="TQD85570.1"/>
    </source>
</evidence>